<evidence type="ECO:0000313" key="9">
    <source>
        <dbReference type="Proteomes" id="UP000258522"/>
    </source>
</evidence>
<keyword evidence="4" id="KW-0547">Nucleotide-binding</keyword>
<evidence type="ECO:0000256" key="6">
    <source>
        <dbReference type="ARBA" id="ARBA00039970"/>
    </source>
</evidence>
<comment type="similarity">
    <text evidence="2">Belongs to the PhoH family.</text>
</comment>
<dbReference type="Gene3D" id="3.40.50.300">
    <property type="entry name" value="P-loop containing nucleotide triphosphate hydrolases"/>
    <property type="match status" value="1"/>
</dbReference>
<dbReference type="InterPro" id="IPR051451">
    <property type="entry name" value="PhoH2-like"/>
</dbReference>
<evidence type="ECO:0000256" key="1">
    <source>
        <dbReference type="ARBA" id="ARBA00004496"/>
    </source>
</evidence>
<dbReference type="GO" id="GO:0005524">
    <property type="term" value="F:ATP binding"/>
    <property type="evidence" value="ECO:0007669"/>
    <property type="project" value="UniProtKB-KW"/>
</dbReference>
<dbReference type="Proteomes" id="UP000258522">
    <property type="component" value="Unassembled WGS sequence"/>
</dbReference>
<sequence>MVKAVNALRTKQMAWIILTWLVVEAVDFLGFFSGSLSEKTDFYLYPLYDMMDSELIPELMSADVIKMALLKHMRGRTLNDAFIVRAIRDSTAAEQMKMFLIRLGFGLKVVVTGNVTQVDLPGDAGLGLRAAVDILENIDDIHVAGLASLDVVRYWLASEGVEAYAKYKEPDLRMNRAAWRAFAVVDDGGVNSRMSVL</sequence>
<organism evidence="8 9">
    <name type="scientific">Mycobacterium uberis</name>
    <dbReference type="NCBI Taxonomy" id="2162698"/>
    <lineage>
        <taxon>Bacteria</taxon>
        <taxon>Bacillati</taxon>
        <taxon>Actinomycetota</taxon>
        <taxon>Actinomycetes</taxon>
        <taxon>Mycobacteriales</taxon>
        <taxon>Mycobacteriaceae</taxon>
        <taxon>Mycobacterium</taxon>
    </lineage>
</organism>
<dbReference type="PANTHER" id="PTHR30473:SF1">
    <property type="entry name" value="PHOH-LIKE PROTEIN"/>
    <property type="match status" value="1"/>
</dbReference>
<name>A0A3E1HKJ9_9MYCO</name>
<evidence type="ECO:0000256" key="3">
    <source>
        <dbReference type="ARBA" id="ARBA00022490"/>
    </source>
</evidence>
<protein>
    <recommendedName>
        <fullName evidence="6">PhoH-like protein</fullName>
    </recommendedName>
</protein>
<reference evidence="8 9" key="1">
    <citation type="submission" date="2018-07" db="EMBL/GenBank/DDBJ databases">
        <title>Whole genome sequence of Mycobacterium uberis.</title>
        <authorList>
            <person name="Benjak A."/>
        </authorList>
    </citation>
    <scope>NUCLEOTIDE SEQUENCE [LARGE SCALE GENOMIC DNA]</scope>
    <source>
        <strain evidence="8 9">Jura</strain>
    </source>
</reference>
<evidence type="ECO:0000313" key="8">
    <source>
        <dbReference type="EMBL" id="RFD26819.1"/>
    </source>
</evidence>
<comment type="subcellular location">
    <subcellularLocation>
        <location evidence="1">Cytoplasm</location>
    </subcellularLocation>
</comment>
<evidence type="ECO:0000256" key="4">
    <source>
        <dbReference type="ARBA" id="ARBA00022741"/>
    </source>
</evidence>
<keyword evidence="3" id="KW-0963">Cytoplasm</keyword>
<proteinExistence type="inferred from homology"/>
<keyword evidence="5" id="KW-0067">ATP-binding</keyword>
<evidence type="ECO:0000259" key="7">
    <source>
        <dbReference type="Pfam" id="PF02562"/>
    </source>
</evidence>
<comment type="caution">
    <text evidence="8">The sequence shown here is derived from an EMBL/GenBank/DDBJ whole genome shotgun (WGS) entry which is preliminary data.</text>
</comment>
<dbReference type="OrthoDB" id="9805148at2"/>
<feature type="domain" description="PhoH-like protein" evidence="7">
    <location>
        <begin position="2"/>
        <end position="164"/>
    </location>
</feature>
<evidence type="ECO:0000256" key="2">
    <source>
        <dbReference type="ARBA" id="ARBA00010393"/>
    </source>
</evidence>
<accession>A0A3E1HKJ9</accession>
<dbReference type="PANTHER" id="PTHR30473">
    <property type="entry name" value="PROTEIN PHOH"/>
    <property type="match status" value="1"/>
</dbReference>
<dbReference type="Pfam" id="PF02562">
    <property type="entry name" value="PhoH"/>
    <property type="match status" value="1"/>
</dbReference>
<evidence type="ECO:0000256" key="5">
    <source>
        <dbReference type="ARBA" id="ARBA00022840"/>
    </source>
</evidence>
<dbReference type="InterPro" id="IPR003714">
    <property type="entry name" value="PhoH"/>
</dbReference>
<dbReference type="GO" id="GO:0005829">
    <property type="term" value="C:cytosol"/>
    <property type="evidence" value="ECO:0007669"/>
    <property type="project" value="TreeGrafter"/>
</dbReference>
<keyword evidence="9" id="KW-1185">Reference proteome</keyword>
<dbReference type="EMBL" id="QAYL01000002">
    <property type="protein sequence ID" value="RFD26819.1"/>
    <property type="molecule type" value="Genomic_DNA"/>
</dbReference>
<dbReference type="AlphaFoldDB" id="A0A3E1HKJ9"/>
<gene>
    <name evidence="8" type="ORF">MUBE_03160</name>
</gene>
<dbReference type="InterPro" id="IPR027417">
    <property type="entry name" value="P-loop_NTPase"/>
</dbReference>